<dbReference type="PANTHER" id="PTHR28260">
    <property type="entry name" value="SPINDLE POLE BODY COMPONENT SPC105"/>
    <property type="match status" value="1"/>
</dbReference>
<dbReference type="STRING" id="983967.A0A1E4T4T2"/>
<dbReference type="InterPro" id="IPR013253">
    <property type="entry name" value="Spc7_domain"/>
</dbReference>
<feature type="region of interest" description="Disordered" evidence="2">
    <location>
        <begin position="74"/>
        <end position="103"/>
    </location>
</feature>
<keyword evidence="5" id="KW-1185">Reference proteome</keyword>
<reference evidence="5" key="1">
    <citation type="submission" date="2016-04" db="EMBL/GenBank/DDBJ databases">
        <title>Comparative genomics of biotechnologically important yeasts.</title>
        <authorList>
            <consortium name="DOE Joint Genome Institute"/>
            <person name="Riley R."/>
            <person name="Haridas S."/>
            <person name="Wolfe K.H."/>
            <person name="Lopes M.R."/>
            <person name="Hittinger C.T."/>
            <person name="Goker M."/>
            <person name="Salamov A."/>
            <person name="Wisecaver J."/>
            <person name="Long T.M."/>
            <person name="Aerts A.L."/>
            <person name="Barry K."/>
            <person name="Choi C."/>
            <person name="Clum A."/>
            <person name="Coughlan A.Y."/>
            <person name="Deshpande S."/>
            <person name="Douglass A.P."/>
            <person name="Hanson S.J."/>
            <person name="Klenk H.-P."/>
            <person name="Labutti K."/>
            <person name="Lapidus A."/>
            <person name="Lindquist E."/>
            <person name="Lipzen A."/>
            <person name="Meier-Kolthoff J.P."/>
            <person name="Ohm R.A."/>
            <person name="Otillar R.P."/>
            <person name="Pangilinan J."/>
            <person name="Peng Y."/>
            <person name="Rokas A."/>
            <person name="Rosa C.A."/>
            <person name="Scheuner C."/>
            <person name="Sibirny A.A."/>
            <person name="Slot J.C."/>
            <person name="Stielow J.B."/>
            <person name="Sun H."/>
            <person name="Kurtzman C.P."/>
            <person name="Blackwell M."/>
            <person name="Grigoriev I.V."/>
            <person name="Jeffries T.W."/>
        </authorList>
    </citation>
    <scope>NUCLEOTIDE SEQUENCE [LARGE SCALE GENOMIC DNA]</scope>
    <source>
        <strain evidence="5">NRRL YB-2248</strain>
    </source>
</reference>
<sequence>MSSSEIPDDEKMSNKENQSLSTAKMFSYKAKKPSRRHTLLPSRGILKSTIEENNTIDILPRSGLNKRRVSFATAVDVRKIPRPSEKQRSSDSSFERRDSLQIIPSFQQSDNRRGFADETPLLIPTINKRKSVAISHLQIDAKNGQNDDEEEDDETDFSMPFKRVKLTIEAEDLPSAVEPSRAAPSRDLDLESVFNRVTQLPENEVDDNSTMELTGPFTKPVIQQTEDFHSEATVENALPKESEDNQSITMEFTHVGKHLSNIQEAEEYDEATEYSRTMDLTQVGKGSAQIINPEPERAGDNMEPFLPVDRSQFDTSYARHDQSQVEMDFTVPVNKIEISNFSTEHQDRRSLHANDDPIDDDEEGESVMEFTQPVTPIAENLQPIGTVTPERTPNEKLPSPSSSATKRIRTDIRGSPQKASNENQNFSISPTADKATPASENKALASSFFKDSIPELSSPPQALHQSIAQGTSLQSTSISNQKLFEENQPDHDHAANNHDIDSSYVDESVIVSEKIPLADVTMDSIGSGEESYSDDDYDYSQLPVSEFLEQVHVQFYDNIGPFEREFILPSGSIPTVVEKTADFLKYVEANTQRPYFSYLSHLINQYKGSLHDRRSCIEAHEKMILDGNQSIREYLDSDDSMKPKLKNGYQTLATFARQKATQENLKFLNTNISQLKSEYERDHEVLEADINETTEIKIHLLKAREKLLAEKLDLKKRIAVLKHHCKAFDVADQSKLDVLTDKLNSYNATRTKLLNVREATMEHSDSHSAMLISKITQKSKLLEHIATLDSDIARHKVPTTNDIIQLKNEFAELQKMKGLKLVSLTDKKLEVLVMNVIRLSLDMETLERKAEFIQNERCPDHHILSCLAGIFERRLTALKIPSLREYVTRLTIEASNYLDILKDLKRLMLYYQFNDPVNSHVSFVASKSNQYKMTISFDLEDLFTYDCNVSVDAKLISFVDSGESKADILHKIKETRSDRVLLIKRLFIG</sequence>
<dbReference type="EMBL" id="KV453849">
    <property type="protein sequence ID" value="ODV86763.1"/>
    <property type="molecule type" value="Genomic_DNA"/>
</dbReference>
<feature type="compositionally biased region" description="Polar residues" evidence="2">
    <location>
        <begin position="15"/>
        <end position="24"/>
    </location>
</feature>
<feature type="compositionally biased region" description="Basic residues" evidence="2">
    <location>
        <begin position="29"/>
        <end position="38"/>
    </location>
</feature>
<feature type="compositionally biased region" description="Polar residues" evidence="2">
    <location>
        <begin position="458"/>
        <end position="476"/>
    </location>
</feature>
<feature type="compositionally biased region" description="Basic and acidic residues" evidence="2">
    <location>
        <begin position="344"/>
        <end position="355"/>
    </location>
</feature>
<dbReference type="Proteomes" id="UP000094801">
    <property type="component" value="Unassembled WGS sequence"/>
</dbReference>
<evidence type="ECO:0000259" key="3">
    <source>
        <dbReference type="SMART" id="SM00787"/>
    </source>
</evidence>
<dbReference type="GO" id="GO:0007094">
    <property type="term" value="P:mitotic spindle assembly checkpoint signaling"/>
    <property type="evidence" value="ECO:0007669"/>
    <property type="project" value="TreeGrafter"/>
</dbReference>
<feature type="coiled-coil region" evidence="1">
    <location>
        <begin position="658"/>
        <end position="696"/>
    </location>
</feature>
<feature type="region of interest" description="Disordered" evidence="2">
    <location>
        <begin position="341"/>
        <end position="440"/>
    </location>
</feature>
<keyword evidence="1" id="KW-0175">Coiled coil</keyword>
<protein>
    <recommendedName>
        <fullName evidence="3">Spc7 kinetochore protein domain-containing protein</fullName>
    </recommendedName>
</protein>
<accession>A0A1E4T4T2</accession>
<feature type="domain" description="Spc7 kinetochore protein" evidence="3">
    <location>
        <begin position="527"/>
        <end position="846"/>
    </location>
</feature>
<dbReference type="PANTHER" id="PTHR28260:SF1">
    <property type="entry name" value="SPINDLE POLE BODY COMPONENT SPC105"/>
    <property type="match status" value="1"/>
</dbReference>
<evidence type="ECO:0000313" key="5">
    <source>
        <dbReference type="Proteomes" id="UP000094801"/>
    </source>
</evidence>
<gene>
    <name evidence="4" type="ORF">CANARDRAFT_27160</name>
</gene>
<evidence type="ECO:0000256" key="1">
    <source>
        <dbReference type="SAM" id="Coils"/>
    </source>
</evidence>
<evidence type="ECO:0000313" key="4">
    <source>
        <dbReference type="EMBL" id="ODV86763.1"/>
    </source>
</evidence>
<feature type="region of interest" description="Disordered" evidence="2">
    <location>
        <begin position="1"/>
        <end position="39"/>
    </location>
</feature>
<proteinExistence type="predicted"/>
<dbReference type="OrthoDB" id="5592879at2759"/>
<feature type="compositionally biased region" description="Basic and acidic residues" evidence="2">
    <location>
        <begin position="76"/>
        <end position="99"/>
    </location>
</feature>
<dbReference type="InterPro" id="IPR033338">
    <property type="entry name" value="Spc105/Spc7"/>
</dbReference>
<dbReference type="Pfam" id="PF08317">
    <property type="entry name" value="Spc7"/>
    <property type="match status" value="1"/>
</dbReference>
<organism evidence="4 5">
    <name type="scientific">[Candida] arabinofermentans NRRL YB-2248</name>
    <dbReference type="NCBI Taxonomy" id="983967"/>
    <lineage>
        <taxon>Eukaryota</taxon>
        <taxon>Fungi</taxon>
        <taxon>Dikarya</taxon>
        <taxon>Ascomycota</taxon>
        <taxon>Saccharomycotina</taxon>
        <taxon>Pichiomycetes</taxon>
        <taxon>Pichiales</taxon>
        <taxon>Pichiaceae</taxon>
        <taxon>Ogataea</taxon>
        <taxon>Ogataea/Candida clade</taxon>
    </lineage>
</organism>
<dbReference type="SMART" id="SM00787">
    <property type="entry name" value="Spc7"/>
    <property type="match status" value="1"/>
</dbReference>
<dbReference type="GO" id="GO:0000776">
    <property type="term" value="C:kinetochore"/>
    <property type="evidence" value="ECO:0007669"/>
    <property type="project" value="TreeGrafter"/>
</dbReference>
<feature type="region of interest" description="Disordered" evidence="2">
    <location>
        <begin position="452"/>
        <end position="476"/>
    </location>
</feature>
<feature type="compositionally biased region" description="Polar residues" evidence="2">
    <location>
        <begin position="417"/>
        <end position="430"/>
    </location>
</feature>
<dbReference type="GO" id="GO:1990758">
    <property type="term" value="P:mitotic sister chromatid biorientation"/>
    <property type="evidence" value="ECO:0007669"/>
    <property type="project" value="TreeGrafter"/>
</dbReference>
<dbReference type="GO" id="GO:0034501">
    <property type="term" value="P:protein localization to kinetochore"/>
    <property type="evidence" value="ECO:0007669"/>
    <property type="project" value="TreeGrafter"/>
</dbReference>
<dbReference type="AlphaFoldDB" id="A0A1E4T4T2"/>
<name>A0A1E4T4T2_9ASCO</name>
<feature type="compositionally biased region" description="Acidic residues" evidence="2">
    <location>
        <begin position="356"/>
        <end position="366"/>
    </location>
</feature>
<evidence type="ECO:0000256" key="2">
    <source>
        <dbReference type="SAM" id="MobiDB-lite"/>
    </source>
</evidence>